<comment type="catalytic activity">
    <reaction evidence="5">
        <text>an N-terminal L-alpha-aminoacyl-[protein] + L-arginyl-tRNA(Arg) = an N-terminal L-arginyl-L-aminoacyl-[protein] + tRNA(Arg) + H(+)</text>
        <dbReference type="Rhea" id="RHEA:10208"/>
        <dbReference type="Rhea" id="RHEA-COMP:9658"/>
        <dbReference type="Rhea" id="RHEA-COMP:9673"/>
        <dbReference type="Rhea" id="RHEA-COMP:10636"/>
        <dbReference type="Rhea" id="RHEA-COMP:10638"/>
        <dbReference type="ChEBI" id="CHEBI:15378"/>
        <dbReference type="ChEBI" id="CHEBI:78442"/>
        <dbReference type="ChEBI" id="CHEBI:78513"/>
        <dbReference type="ChEBI" id="CHEBI:78597"/>
        <dbReference type="ChEBI" id="CHEBI:83562"/>
        <dbReference type="EC" id="2.3.2.8"/>
    </reaction>
</comment>
<dbReference type="PIRSF" id="PIRSF037207">
    <property type="entry name" value="ATE1_euk"/>
    <property type="match status" value="1"/>
</dbReference>
<feature type="region of interest" description="Disordered" evidence="6">
    <location>
        <begin position="94"/>
        <end position="243"/>
    </location>
</feature>
<dbReference type="Pfam" id="PF04377">
    <property type="entry name" value="ATE_C"/>
    <property type="match status" value="1"/>
</dbReference>
<accession>A0A7M7PFE5</accession>
<evidence type="ECO:0000313" key="9">
    <source>
        <dbReference type="EnsemblMetazoa" id="XP_030851029"/>
    </source>
</evidence>
<dbReference type="PANTHER" id="PTHR21367">
    <property type="entry name" value="ARGININE-TRNA-PROTEIN TRANSFERASE 1"/>
    <property type="match status" value="1"/>
</dbReference>
<evidence type="ECO:0000256" key="2">
    <source>
        <dbReference type="ARBA" id="ARBA00022679"/>
    </source>
</evidence>
<reference evidence="9" key="2">
    <citation type="submission" date="2021-01" db="UniProtKB">
        <authorList>
            <consortium name="EnsemblMetazoa"/>
        </authorList>
    </citation>
    <scope>IDENTIFICATION</scope>
</reference>
<dbReference type="GO" id="GO:0005737">
    <property type="term" value="C:cytoplasm"/>
    <property type="evidence" value="ECO:0000318"/>
    <property type="project" value="GO_Central"/>
</dbReference>
<dbReference type="RefSeq" id="XP_030851029.1">
    <property type="nucleotide sequence ID" value="XM_030995169.1"/>
</dbReference>
<reference evidence="10" key="1">
    <citation type="submission" date="2015-02" db="EMBL/GenBank/DDBJ databases">
        <title>Genome sequencing for Strongylocentrotus purpuratus.</title>
        <authorList>
            <person name="Murali S."/>
            <person name="Liu Y."/>
            <person name="Vee V."/>
            <person name="English A."/>
            <person name="Wang M."/>
            <person name="Skinner E."/>
            <person name="Han Y."/>
            <person name="Muzny D.M."/>
            <person name="Worley K.C."/>
            <person name="Gibbs R.A."/>
        </authorList>
    </citation>
    <scope>NUCLEOTIDE SEQUENCE</scope>
</reference>
<dbReference type="InterPro" id="IPR007472">
    <property type="entry name" value="N-end_Aminoacyl_Trfase_C"/>
</dbReference>
<dbReference type="EC" id="2.3.2.8" evidence="5"/>
<dbReference type="GO" id="GO:0010498">
    <property type="term" value="P:proteasomal protein catabolic process"/>
    <property type="evidence" value="ECO:0000318"/>
    <property type="project" value="GO_Central"/>
</dbReference>
<dbReference type="PANTHER" id="PTHR21367:SF1">
    <property type="entry name" value="ARGINYL-TRNA--PROTEIN TRANSFERASE 1"/>
    <property type="match status" value="1"/>
</dbReference>
<dbReference type="InterPro" id="IPR017137">
    <property type="entry name" value="Arg-tRNA-P_Trfase_1_euk"/>
</dbReference>
<dbReference type="EnsemblMetazoa" id="XM_030995169">
    <property type="protein sequence ID" value="XP_030851029"/>
    <property type="gene ID" value="LOC584881"/>
</dbReference>
<feature type="domain" description="N-end aminoacyl transferase N-terminal" evidence="7">
    <location>
        <begin position="16"/>
        <end position="86"/>
    </location>
</feature>
<sequence length="512" mass="57980">MQHSIVEYLSEHEGYRCGYCGSEDSNFSHGMWAHNLTCQDYNDLIDRGWRRSGKYVYKPTMDKMCCPQYTIRCHAPSLKLTKSQKKVLKRATKFFTTGEKPGGEGGVRQDGEDAPGGAHPMPHVPDHHPQMSVDDMANVQDGGTIQGSDSKTEEVKGQTEARVPSQHGEITGEGAGVTEDGQAAVSTEKQKKIPKPGLGPDPTKPPCKKSKLRKLEKHQERLKQKTYADSSDPKAGSSSASKVENSAKSLEEFIVDAVPGQDLKHRLEIKLIRTNPPSQEYLETEEESHKVYEKYQTFVHNDPLDECALLEYKRFLVDSPLVEQYSDDSPECGYGSFHQHYVLDGKIIAVGVMDILPTCISSVYFYYDPEYRFLTLGTFSALRELAFTRLLNVTAPALEYYYMGFYVHSCRKMRYKGQFYPSSLLCPEAYIFHPIEDCLPKLDVNKYSRFASDDEADAIVNLDEVLVLHKHIAMPYVVYKQQPHLETNEENVREYAQMAGKECVGRMLLYRS</sequence>
<feature type="compositionally biased region" description="Low complexity" evidence="6">
    <location>
        <begin position="228"/>
        <end position="242"/>
    </location>
</feature>
<dbReference type="AlphaFoldDB" id="A0A7M7PFE5"/>
<organism evidence="9 10">
    <name type="scientific">Strongylocentrotus purpuratus</name>
    <name type="common">Purple sea urchin</name>
    <dbReference type="NCBI Taxonomy" id="7668"/>
    <lineage>
        <taxon>Eukaryota</taxon>
        <taxon>Metazoa</taxon>
        <taxon>Echinodermata</taxon>
        <taxon>Eleutherozoa</taxon>
        <taxon>Echinozoa</taxon>
        <taxon>Echinoidea</taxon>
        <taxon>Euechinoidea</taxon>
        <taxon>Echinacea</taxon>
        <taxon>Camarodonta</taxon>
        <taxon>Echinidea</taxon>
        <taxon>Strongylocentrotidae</taxon>
        <taxon>Strongylocentrotus</taxon>
    </lineage>
</organism>
<evidence type="ECO:0000259" key="7">
    <source>
        <dbReference type="Pfam" id="PF04376"/>
    </source>
</evidence>
<comment type="function">
    <text evidence="5">Involved in the post-translational conjugation of arginine to the N-terminal aspartate or glutamate of a protein. This arginylation is required for degradation of the protein via the ubiquitin pathway.</text>
</comment>
<keyword evidence="10" id="KW-1185">Reference proteome</keyword>
<evidence type="ECO:0000256" key="5">
    <source>
        <dbReference type="PIRNR" id="PIRNR037207"/>
    </source>
</evidence>
<keyword evidence="3 5" id="KW-0833">Ubl conjugation pathway</keyword>
<feature type="compositionally biased region" description="Basic residues" evidence="6">
    <location>
        <begin position="206"/>
        <end position="216"/>
    </location>
</feature>
<dbReference type="Pfam" id="PF04376">
    <property type="entry name" value="ATE_N"/>
    <property type="match status" value="1"/>
</dbReference>
<dbReference type="GeneID" id="584881"/>
<comment type="similarity">
    <text evidence="1 5">Belongs to the R-transferase family.</text>
</comment>
<dbReference type="InterPro" id="IPR007471">
    <property type="entry name" value="N-end_Aminoacyl_Trfase_N"/>
</dbReference>
<evidence type="ECO:0000256" key="1">
    <source>
        <dbReference type="ARBA" id="ARBA00009991"/>
    </source>
</evidence>
<evidence type="ECO:0000256" key="6">
    <source>
        <dbReference type="SAM" id="MobiDB-lite"/>
    </source>
</evidence>
<dbReference type="CTD" id="11101"/>
<keyword evidence="4 5" id="KW-0012">Acyltransferase</keyword>
<name>A0A7M7PFE5_STRPU</name>
<feature type="domain" description="N-end rule aminoacyl transferase C-terminal" evidence="8">
    <location>
        <begin position="287"/>
        <end position="426"/>
    </location>
</feature>
<evidence type="ECO:0000256" key="3">
    <source>
        <dbReference type="ARBA" id="ARBA00022786"/>
    </source>
</evidence>
<protein>
    <recommendedName>
        <fullName evidence="5">Arginyl-tRNA--protein transferase 1</fullName>
        <shortName evidence="5">Arginyltransferase 1</shortName>
        <shortName evidence="5">R-transferase 1</shortName>
        <ecNumber evidence="5">2.3.2.8</ecNumber>
    </recommendedName>
    <alternativeName>
        <fullName evidence="5">Arginine-tRNA--protein transferase 1</fullName>
    </alternativeName>
</protein>
<feature type="compositionally biased region" description="Basic and acidic residues" evidence="6">
    <location>
        <begin position="150"/>
        <end position="159"/>
    </location>
</feature>
<dbReference type="InterPro" id="IPR016181">
    <property type="entry name" value="Acyl_CoA_acyltransferase"/>
</dbReference>
<dbReference type="InParanoid" id="A0A7M7PFE5"/>
<dbReference type="SUPFAM" id="SSF55729">
    <property type="entry name" value="Acyl-CoA N-acyltransferases (Nat)"/>
    <property type="match status" value="1"/>
</dbReference>
<keyword evidence="2 5" id="KW-0808">Transferase</keyword>
<dbReference type="Proteomes" id="UP000007110">
    <property type="component" value="Unassembled WGS sequence"/>
</dbReference>
<proteinExistence type="inferred from homology"/>
<dbReference type="GO" id="GO:0004057">
    <property type="term" value="F:arginyl-tRNA--protein transferase activity"/>
    <property type="evidence" value="ECO:0000318"/>
    <property type="project" value="GO_Central"/>
</dbReference>
<evidence type="ECO:0000313" key="10">
    <source>
        <dbReference type="Proteomes" id="UP000007110"/>
    </source>
</evidence>
<dbReference type="InterPro" id="IPR030700">
    <property type="entry name" value="N-end_Aminoacyl_Trfase"/>
</dbReference>
<evidence type="ECO:0000259" key="8">
    <source>
        <dbReference type="Pfam" id="PF04377"/>
    </source>
</evidence>
<evidence type="ECO:0000256" key="4">
    <source>
        <dbReference type="ARBA" id="ARBA00023315"/>
    </source>
</evidence>
<dbReference type="OrthoDB" id="74183at2759"/>